<feature type="domain" description="HTH cro/C1-type" evidence="1">
    <location>
        <begin position="43"/>
        <end position="78"/>
    </location>
</feature>
<evidence type="ECO:0000259" key="1">
    <source>
        <dbReference type="PROSITE" id="PS50943"/>
    </source>
</evidence>
<reference evidence="2 3" key="1">
    <citation type="journal article" date="2011" name="Stand. Genomic Sci.">
        <title>High quality draft genome sequence of Segniliparus rugosus CDC 945(T)= (ATCC BAA-974(T)).</title>
        <authorList>
            <person name="Earl A.M."/>
            <person name="Desjardins C.A."/>
            <person name="Fitzgerald M.G."/>
            <person name="Arachchi H.M."/>
            <person name="Zeng Q."/>
            <person name="Mehta T."/>
            <person name="Griggs A."/>
            <person name="Birren B.W."/>
            <person name="Toney N.C."/>
            <person name="Carr J."/>
            <person name="Posey J."/>
            <person name="Butler W.R."/>
        </authorList>
    </citation>
    <scope>NUCLEOTIDE SEQUENCE [LARGE SCALE GENOMIC DNA]</scope>
    <source>
        <strain evidence="3">ATCC BAA-974 / DSM 45345 / CCUG 50838 / CIP 108380 / JCM 13579 / CDC 945</strain>
    </source>
</reference>
<dbReference type="GO" id="GO:0003677">
    <property type="term" value="F:DNA binding"/>
    <property type="evidence" value="ECO:0007669"/>
    <property type="project" value="InterPro"/>
</dbReference>
<comment type="caution">
    <text evidence="2">The sequence shown here is derived from an EMBL/GenBank/DDBJ whole genome shotgun (WGS) entry which is preliminary data.</text>
</comment>
<proteinExistence type="predicted"/>
<dbReference type="eggNOG" id="ENOG5033IQH">
    <property type="taxonomic scope" value="Bacteria"/>
</dbReference>
<dbReference type="OrthoDB" id="2679623at2"/>
<dbReference type="InterPro" id="IPR001387">
    <property type="entry name" value="Cro/C1-type_HTH"/>
</dbReference>
<dbReference type="Proteomes" id="UP000004816">
    <property type="component" value="Unassembled WGS sequence"/>
</dbReference>
<name>E5XKT5_SEGRC</name>
<dbReference type="InterPro" id="IPR010982">
    <property type="entry name" value="Lambda_DNA-bd_dom_sf"/>
</dbReference>
<accession>E5XKT5</accession>
<gene>
    <name evidence="2" type="ORF">HMPREF9336_00104</name>
</gene>
<dbReference type="HOGENOM" id="CLU_127701_2_0_11"/>
<dbReference type="AlphaFoldDB" id="E5XKT5"/>
<protein>
    <recommendedName>
        <fullName evidence="1">HTH cro/C1-type domain-containing protein</fullName>
    </recommendedName>
</protein>
<keyword evidence="3" id="KW-1185">Reference proteome</keyword>
<dbReference type="EMBL" id="ACZI02000003">
    <property type="protein sequence ID" value="EFV15048.1"/>
    <property type="molecule type" value="Genomic_DNA"/>
</dbReference>
<organism evidence="2 3">
    <name type="scientific">Segniliparus rugosus (strain ATCC BAA-974 / DSM 45345 / CCUG 50838 / CIP 108380 / JCM 13579 / CDC 945)</name>
    <dbReference type="NCBI Taxonomy" id="679197"/>
    <lineage>
        <taxon>Bacteria</taxon>
        <taxon>Bacillati</taxon>
        <taxon>Actinomycetota</taxon>
        <taxon>Actinomycetes</taxon>
        <taxon>Mycobacteriales</taxon>
        <taxon>Segniliparaceae</taxon>
        <taxon>Segniliparus</taxon>
    </lineage>
</organism>
<evidence type="ECO:0000313" key="3">
    <source>
        <dbReference type="Proteomes" id="UP000004816"/>
    </source>
</evidence>
<sequence>MDGGDSFGGRLNRLFAAQQGKTGVELSLSKFIEDFKEQTGMVLSKGYLSDLRNGLAPEPRLDLVRAFAQYFGVDPNYFLVPSAQQAEEIAARGELAGALQAAGAAELGFRTAGLSAASLRHIAQIIDSVRSLEGLPPVGEDS</sequence>
<evidence type="ECO:0000313" key="2">
    <source>
        <dbReference type="EMBL" id="EFV15048.1"/>
    </source>
</evidence>
<dbReference type="STRING" id="679197.HMPREF9336_00104"/>
<dbReference type="Gene3D" id="1.10.260.40">
    <property type="entry name" value="lambda repressor-like DNA-binding domains"/>
    <property type="match status" value="1"/>
</dbReference>
<dbReference type="PROSITE" id="PS50943">
    <property type="entry name" value="HTH_CROC1"/>
    <property type="match status" value="1"/>
</dbReference>
<dbReference type="RefSeq" id="WP_007466791.1">
    <property type="nucleotide sequence ID" value="NZ_KI391954.1"/>
</dbReference>